<feature type="transmembrane region" description="Helical" evidence="6">
    <location>
        <begin position="55"/>
        <end position="77"/>
    </location>
</feature>
<dbReference type="InterPro" id="IPR051791">
    <property type="entry name" value="Pra-immunoreactive"/>
</dbReference>
<sequence>MNNLNVEIATIPRRFAAYLIDIAILLFPSCILFIVFEKFPVILNVMHMSLNCLYYTYFISSASQATIGQQIMNIYVASLDNTKIKVELALDRSLSQCFLPLIVMMLYKLSEIVENHTILHFLSILEVMILMLSTAWYLTAVFFSKKQTMHDILFKTIVVVRTRI</sequence>
<dbReference type="PANTHER" id="PTHR36115:SF4">
    <property type="entry name" value="MEMBRANE PROTEIN"/>
    <property type="match status" value="1"/>
</dbReference>
<evidence type="ECO:0000256" key="1">
    <source>
        <dbReference type="ARBA" id="ARBA00004651"/>
    </source>
</evidence>
<keyword evidence="5 6" id="KW-0472">Membrane</keyword>
<gene>
    <name evidence="8" type="ORF">sL5_08490</name>
</gene>
<reference evidence="8 9" key="1">
    <citation type="journal article" date="2021" name="Microb. Ecol.">
        <title>Candidatus Mesenet longicola: Novel Endosymbionts of Brontispa longissima that Induce Cytoplasmic Incompatibility.</title>
        <authorList>
            <person name="Takano S."/>
            <person name="Gotoh Y."/>
            <person name="Hayashi T."/>
        </authorList>
    </citation>
    <scope>NUCLEOTIDE SEQUENCE [LARGE SCALE GENOMIC DNA]</scope>
    <source>
        <strain evidence="8">L5</strain>
    </source>
</reference>
<dbReference type="AlphaFoldDB" id="A0A8J3HQ86"/>
<keyword evidence="9" id="KW-1185">Reference proteome</keyword>
<evidence type="ECO:0000256" key="3">
    <source>
        <dbReference type="ARBA" id="ARBA00022692"/>
    </source>
</evidence>
<proteinExistence type="predicted"/>
<evidence type="ECO:0000256" key="5">
    <source>
        <dbReference type="ARBA" id="ARBA00023136"/>
    </source>
</evidence>
<organism evidence="8 9">
    <name type="scientific">Candidatus Mesenet longicola</name>
    <dbReference type="NCBI Taxonomy" id="1892558"/>
    <lineage>
        <taxon>Bacteria</taxon>
        <taxon>Pseudomonadati</taxon>
        <taxon>Pseudomonadota</taxon>
        <taxon>Alphaproteobacteria</taxon>
        <taxon>Rickettsiales</taxon>
        <taxon>Anaplasmataceae</taxon>
        <taxon>Candidatus Mesenet</taxon>
    </lineage>
</organism>
<dbReference type="Pfam" id="PF06271">
    <property type="entry name" value="RDD"/>
    <property type="match status" value="1"/>
</dbReference>
<evidence type="ECO:0000259" key="7">
    <source>
        <dbReference type="Pfam" id="PF06271"/>
    </source>
</evidence>
<dbReference type="Proteomes" id="UP000637906">
    <property type="component" value="Unassembled WGS sequence"/>
</dbReference>
<evidence type="ECO:0000313" key="8">
    <source>
        <dbReference type="EMBL" id="GHM59856.1"/>
    </source>
</evidence>
<feature type="transmembrane region" description="Helical" evidence="6">
    <location>
        <begin position="119"/>
        <end position="143"/>
    </location>
</feature>
<feature type="domain" description="RDD" evidence="7">
    <location>
        <begin position="9"/>
        <end position="153"/>
    </location>
</feature>
<evidence type="ECO:0000256" key="2">
    <source>
        <dbReference type="ARBA" id="ARBA00022475"/>
    </source>
</evidence>
<dbReference type="PANTHER" id="PTHR36115">
    <property type="entry name" value="PROLINE-RICH ANTIGEN HOMOLOG-RELATED"/>
    <property type="match status" value="1"/>
</dbReference>
<name>A0A8J3HQ86_9RICK</name>
<evidence type="ECO:0000256" key="6">
    <source>
        <dbReference type="SAM" id="Phobius"/>
    </source>
</evidence>
<dbReference type="InterPro" id="IPR010432">
    <property type="entry name" value="RDD"/>
</dbReference>
<dbReference type="GO" id="GO:0005886">
    <property type="term" value="C:plasma membrane"/>
    <property type="evidence" value="ECO:0007669"/>
    <property type="project" value="UniProtKB-SubCell"/>
</dbReference>
<accession>A0A8J3HQ86</accession>
<keyword evidence="4 6" id="KW-1133">Transmembrane helix</keyword>
<evidence type="ECO:0000256" key="4">
    <source>
        <dbReference type="ARBA" id="ARBA00022989"/>
    </source>
</evidence>
<evidence type="ECO:0000313" key="9">
    <source>
        <dbReference type="Proteomes" id="UP000637906"/>
    </source>
</evidence>
<dbReference type="EMBL" id="BNGU01000040">
    <property type="protein sequence ID" value="GHM59856.1"/>
    <property type="molecule type" value="Genomic_DNA"/>
</dbReference>
<keyword evidence="2" id="KW-1003">Cell membrane</keyword>
<comment type="caution">
    <text evidence="8">The sequence shown here is derived from an EMBL/GenBank/DDBJ whole genome shotgun (WGS) entry which is preliminary data.</text>
</comment>
<comment type="subcellular location">
    <subcellularLocation>
        <location evidence="1">Cell membrane</location>
        <topology evidence="1">Multi-pass membrane protein</topology>
    </subcellularLocation>
</comment>
<keyword evidence="3 6" id="KW-0812">Transmembrane</keyword>
<protein>
    <recommendedName>
        <fullName evidence="7">RDD domain-containing protein</fullName>
    </recommendedName>
</protein>
<feature type="transmembrane region" description="Helical" evidence="6">
    <location>
        <begin position="15"/>
        <end position="35"/>
    </location>
</feature>